<keyword evidence="4" id="KW-1185">Reference proteome</keyword>
<evidence type="ECO:0000256" key="1">
    <source>
        <dbReference type="SAM" id="MobiDB-lite"/>
    </source>
</evidence>
<gene>
    <name evidence="3" type="ORF">AVEN_267407_1</name>
</gene>
<sequence length="82" mass="9179">NIRLIQDFIVPALDEETYGDLLAWDSEPGVFKIKWTHKARSSWTEEDSRVFIDIIGCAAEPGPGQSTDIQTPHTNANPLLEL</sequence>
<feature type="non-terminal residue" evidence="3">
    <location>
        <position position="1"/>
    </location>
</feature>
<evidence type="ECO:0000313" key="3">
    <source>
        <dbReference type="EMBL" id="GBM91981.1"/>
    </source>
</evidence>
<reference evidence="3 4" key="1">
    <citation type="journal article" date="2019" name="Sci. Rep.">
        <title>Orb-weaving spider Araneus ventricosus genome elucidates the spidroin gene catalogue.</title>
        <authorList>
            <person name="Kono N."/>
            <person name="Nakamura H."/>
            <person name="Ohtoshi R."/>
            <person name="Moran D.A.P."/>
            <person name="Shinohara A."/>
            <person name="Yoshida Y."/>
            <person name="Fujiwara M."/>
            <person name="Mori M."/>
            <person name="Tomita M."/>
            <person name="Arakawa K."/>
        </authorList>
    </citation>
    <scope>NUCLEOTIDE SEQUENCE [LARGE SCALE GENOMIC DNA]</scope>
</reference>
<dbReference type="Gene3D" id="1.10.10.10">
    <property type="entry name" value="Winged helix-like DNA-binding domain superfamily/Winged helix DNA-binding domain"/>
    <property type="match status" value="1"/>
</dbReference>
<dbReference type="EMBL" id="BGPR01191260">
    <property type="protein sequence ID" value="GBM91981.1"/>
    <property type="molecule type" value="Genomic_DNA"/>
</dbReference>
<evidence type="ECO:0000259" key="2">
    <source>
        <dbReference type="PROSITE" id="PS51507"/>
    </source>
</evidence>
<protein>
    <recommendedName>
        <fullName evidence="2">IRF tryptophan pentad repeat domain-containing protein</fullName>
    </recommendedName>
</protein>
<dbReference type="InterPro" id="IPR036388">
    <property type="entry name" value="WH-like_DNA-bd_sf"/>
</dbReference>
<dbReference type="SUPFAM" id="SSF46785">
    <property type="entry name" value="Winged helix' DNA-binding domain"/>
    <property type="match status" value="1"/>
</dbReference>
<organism evidence="3 4">
    <name type="scientific">Araneus ventricosus</name>
    <name type="common">Orbweaver spider</name>
    <name type="synonym">Epeira ventricosa</name>
    <dbReference type="NCBI Taxonomy" id="182803"/>
    <lineage>
        <taxon>Eukaryota</taxon>
        <taxon>Metazoa</taxon>
        <taxon>Ecdysozoa</taxon>
        <taxon>Arthropoda</taxon>
        <taxon>Chelicerata</taxon>
        <taxon>Arachnida</taxon>
        <taxon>Araneae</taxon>
        <taxon>Araneomorphae</taxon>
        <taxon>Entelegynae</taxon>
        <taxon>Araneoidea</taxon>
        <taxon>Araneidae</taxon>
        <taxon>Araneus</taxon>
    </lineage>
</organism>
<comment type="caution">
    <text evidence="3">The sequence shown here is derived from an EMBL/GenBank/DDBJ whole genome shotgun (WGS) entry which is preliminary data.</text>
</comment>
<dbReference type="Pfam" id="PF00605">
    <property type="entry name" value="IRF"/>
    <property type="match status" value="1"/>
</dbReference>
<dbReference type="PROSITE" id="PS51507">
    <property type="entry name" value="IRF_2"/>
    <property type="match status" value="1"/>
</dbReference>
<dbReference type="Proteomes" id="UP000499080">
    <property type="component" value="Unassembled WGS sequence"/>
</dbReference>
<evidence type="ECO:0000313" key="4">
    <source>
        <dbReference type="Proteomes" id="UP000499080"/>
    </source>
</evidence>
<dbReference type="AlphaFoldDB" id="A0A4Y2JNL7"/>
<dbReference type="GO" id="GO:0000976">
    <property type="term" value="F:transcription cis-regulatory region binding"/>
    <property type="evidence" value="ECO:0007669"/>
    <property type="project" value="InterPro"/>
</dbReference>
<feature type="compositionally biased region" description="Polar residues" evidence="1">
    <location>
        <begin position="64"/>
        <end position="82"/>
    </location>
</feature>
<feature type="region of interest" description="Disordered" evidence="1">
    <location>
        <begin position="61"/>
        <end position="82"/>
    </location>
</feature>
<dbReference type="InterPro" id="IPR001346">
    <property type="entry name" value="Interferon_reg_fact_DNA-bd_dom"/>
</dbReference>
<name>A0A4Y2JNL7_ARAVE</name>
<dbReference type="InterPro" id="IPR036390">
    <property type="entry name" value="WH_DNA-bd_sf"/>
</dbReference>
<dbReference type="OrthoDB" id="6437827at2759"/>
<accession>A0A4Y2JNL7</accession>
<feature type="domain" description="IRF tryptophan pentad repeat" evidence="2">
    <location>
        <begin position="2"/>
        <end position="82"/>
    </location>
</feature>
<proteinExistence type="predicted"/>